<reference evidence="17" key="1">
    <citation type="journal article" date="2017" name="Genome Announc.">
        <title>Whole-Genome Sequence of Photobacterium damselae subsp. piscicida Strain 91-197, Isolated from Hybrid Striped Bass (Morone sp.) in the United States.</title>
        <authorList>
            <person name="Teru Y."/>
            <person name="Hikima J."/>
            <person name="Kono T."/>
            <person name="Sakai M."/>
            <person name="Takano T."/>
            <person name="Hawke J.P."/>
            <person name="Takeyama H."/>
            <person name="Aoki T."/>
        </authorList>
    </citation>
    <scope>NUCLEOTIDE SEQUENCE</scope>
    <source>
        <strain evidence="17">91-197</strain>
    </source>
</reference>
<evidence type="ECO:0000256" key="15">
    <source>
        <dbReference type="PIRSR" id="PIRSR000014-2"/>
    </source>
</evidence>
<evidence type="ECO:0000313" key="18">
    <source>
        <dbReference type="EMBL" id="QOD58143.1"/>
    </source>
</evidence>
<dbReference type="GO" id="GO:0005506">
    <property type="term" value="F:iron ion binding"/>
    <property type="evidence" value="ECO:0007669"/>
    <property type="project" value="UniProtKB-UniRule"/>
</dbReference>
<gene>
    <name evidence="18" type="ORF">IC627_20355</name>
    <name evidence="17" type="ORF">PDPUS_2_01021</name>
</gene>
<evidence type="ECO:0000256" key="14">
    <source>
        <dbReference type="PIRSR" id="PIRSR000014-1"/>
    </source>
</evidence>
<evidence type="ECO:0000313" key="20">
    <source>
        <dbReference type="Proteomes" id="UP000516656"/>
    </source>
</evidence>
<feature type="binding site" description="covalent" evidence="14">
    <location>
        <position position="132"/>
    </location>
    <ligand>
        <name>heme</name>
        <dbReference type="ChEBI" id="CHEBI:30413"/>
        <label>3</label>
    </ligand>
</feature>
<feature type="binding site" description="axial binding residue" evidence="15">
    <location>
        <position position="43"/>
    </location>
    <ligand>
        <name>heme</name>
        <dbReference type="ChEBI" id="CHEBI:30413"/>
        <label>1</label>
    </ligand>
    <ligandPart>
        <name>Fe</name>
        <dbReference type="ChEBI" id="CHEBI:18248"/>
    </ligandPart>
</feature>
<dbReference type="PANTHER" id="PTHR30333:SF3">
    <property type="entry name" value="CYTOCHROME C-TYPE PROTEIN TORY"/>
    <property type="match status" value="1"/>
</dbReference>
<organism evidence="18 20">
    <name type="scientific">Photobacterium damsela subsp. piscicida</name>
    <name type="common">Pasteurella piscicida</name>
    <dbReference type="NCBI Taxonomy" id="38294"/>
    <lineage>
        <taxon>Bacteria</taxon>
        <taxon>Pseudomonadati</taxon>
        <taxon>Pseudomonadota</taxon>
        <taxon>Gammaproteobacteria</taxon>
        <taxon>Vibrionales</taxon>
        <taxon>Vibrionaceae</taxon>
        <taxon>Photobacterium</taxon>
    </lineage>
</organism>
<feature type="binding site" description="axial binding residue" evidence="15">
    <location>
        <position position="72"/>
    </location>
    <ligand>
        <name>heme</name>
        <dbReference type="ChEBI" id="CHEBI:30413"/>
        <label>2</label>
    </ligand>
    <ligandPart>
        <name>Fe</name>
        <dbReference type="ChEBI" id="CHEBI:18248"/>
    </ligandPart>
</feature>
<feature type="binding site" description="covalent" evidence="14">
    <location>
        <position position="315"/>
    </location>
    <ligand>
        <name>heme</name>
        <dbReference type="ChEBI" id="CHEBI:30413"/>
        <label>5</label>
    </ligand>
</feature>
<evidence type="ECO:0000256" key="8">
    <source>
        <dbReference type="ARBA" id="ARBA00022723"/>
    </source>
</evidence>
<keyword evidence="7" id="KW-0812">Transmembrane</keyword>
<evidence type="ECO:0000256" key="7">
    <source>
        <dbReference type="ARBA" id="ARBA00022692"/>
    </source>
</evidence>
<proteinExistence type="inferred from homology"/>
<dbReference type="EMBL" id="CP061855">
    <property type="protein sequence ID" value="QOD58143.1"/>
    <property type="molecule type" value="Genomic_DNA"/>
</dbReference>
<dbReference type="FunFam" id="1.10.3820.10:FF:000001">
    <property type="entry name" value="Cytochrome c-type protein"/>
    <property type="match status" value="1"/>
</dbReference>
<reference evidence="18 20" key="3">
    <citation type="submission" date="2020-09" db="EMBL/GenBank/DDBJ databases">
        <title>Complete, closed and curated genome sequences of Photobacterium damselae subsp. piscicida isolates from Australia indicate localised evolution and additional plasmid-borne pathogenicity mechanisms.</title>
        <authorList>
            <person name="Baseggio L."/>
            <person name="Silayeva O."/>
            <person name="Buller N."/>
            <person name="Landos M."/>
            <person name="Engelstaedter J."/>
            <person name="Barnes A.C."/>
        </authorList>
    </citation>
    <scope>NUCLEOTIDE SEQUENCE [LARGE SCALE GENOMIC DNA]</scope>
    <source>
        <strain evidence="18 20">AS-16-0540-1</strain>
    </source>
</reference>
<keyword evidence="6 13" id="KW-0349">Heme</keyword>
<comment type="similarity">
    <text evidence="2 13">Belongs to the TorC/TorY family.</text>
</comment>
<feature type="binding site" description="covalent" evidence="14">
    <location>
        <position position="39"/>
    </location>
    <ligand>
        <name>heme</name>
        <dbReference type="ChEBI" id="CHEBI:30413"/>
        <label>1</label>
    </ligand>
</feature>
<feature type="binding site" description="covalent" evidence="14">
    <location>
        <position position="42"/>
    </location>
    <ligand>
        <name>heme</name>
        <dbReference type="ChEBI" id="CHEBI:30413"/>
        <label>1</label>
    </ligand>
</feature>
<dbReference type="GO" id="GO:0009061">
    <property type="term" value="P:anaerobic respiration"/>
    <property type="evidence" value="ECO:0007669"/>
    <property type="project" value="TreeGrafter"/>
</dbReference>
<feature type="binding site" description="covalent" evidence="14">
    <location>
        <position position="164"/>
    </location>
    <ligand>
        <name>heme</name>
        <dbReference type="ChEBI" id="CHEBI:30413"/>
        <label>4</label>
    </ligand>
</feature>
<dbReference type="InterPro" id="IPR009154">
    <property type="entry name" value="Membr-bd_4haem_cyt_TorC"/>
</dbReference>
<dbReference type="AlphaFoldDB" id="A0A1V1VD34"/>
<feature type="binding site" description="covalent" evidence="14">
    <location>
        <position position="161"/>
    </location>
    <ligand>
        <name>heme</name>
        <dbReference type="ChEBI" id="CHEBI:30413"/>
        <label>4</label>
    </ligand>
</feature>
<reference evidence="19" key="2">
    <citation type="submission" date="2017-05" db="EMBL/GenBank/DDBJ databases">
        <title>Whole genome sequence of fish pathogenic bacteria, Photobacterium damselae subsp. piscicida, strain 91-197, isolated from hybrid striped bass (Morone sp.) in USA.</title>
        <authorList>
            <person name="Teru Y."/>
            <person name="Hikima J."/>
            <person name="Kono T."/>
            <person name="Sakai M."/>
            <person name="Takano T."/>
            <person name="Hawke J.P."/>
            <person name="Takeyama H."/>
            <person name="Aoki T."/>
        </authorList>
    </citation>
    <scope>NUCLEOTIDE SEQUENCE [LARGE SCALE GENOMIC DNA]</scope>
    <source>
        <strain evidence="19">91-197</strain>
    </source>
</reference>
<evidence type="ECO:0000256" key="5">
    <source>
        <dbReference type="ARBA" id="ARBA00022519"/>
    </source>
</evidence>
<keyword evidence="3 13" id="KW-0813">Transport</keyword>
<evidence type="ECO:0000256" key="12">
    <source>
        <dbReference type="ARBA" id="ARBA00023136"/>
    </source>
</evidence>
<feature type="binding site" description="covalent" evidence="14">
    <location>
        <position position="129"/>
    </location>
    <ligand>
        <name>heme</name>
        <dbReference type="ChEBI" id="CHEBI:30413"/>
        <label>3</label>
    </ligand>
</feature>
<comment type="subcellular location">
    <subcellularLocation>
        <location evidence="1">Cell inner membrane</location>
        <topology evidence="1">Single-pass type II membrane protein</topology>
    </subcellularLocation>
</comment>
<dbReference type="SUPFAM" id="SSF48695">
    <property type="entry name" value="Multiheme cytochromes"/>
    <property type="match status" value="1"/>
</dbReference>
<keyword evidence="9 13" id="KW-0249">Electron transport</keyword>
<dbReference type="InterPro" id="IPR051174">
    <property type="entry name" value="Cytochrome_c-type_ET"/>
</dbReference>
<keyword evidence="11 13" id="KW-0408">Iron</keyword>
<evidence type="ECO:0000256" key="11">
    <source>
        <dbReference type="ARBA" id="ARBA00023004"/>
    </source>
</evidence>
<evidence type="ECO:0000256" key="10">
    <source>
        <dbReference type="ARBA" id="ARBA00022989"/>
    </source>
</evidence>
<dbReference type="Pfam" id="PF03264">
    <property type="entry name" value="Cytochrom_NNT"/>
    <property type="match status" value="1"/>
</dbReference>
<evidence type="ECO:0000313" key="17">
    <source>
        <dbReference type="EMBL" id="BAX55607.1"/>
    </source>
</evidence>
<comment type="PTM">
    <text evidence="14">Binds 5 heme groups per subunit.</text>
</comment>
<sequence>MKIKKTTVAVLVAAGIGIGWLTLGGTHYVLEKTSSTEFCLSCHTMETPYKEYQGSVHFSNSKGIQAQCADCHIPTDTKDYLLTKLRATKDIYHEFITGKIDTPEKYEEHRAELAETVWAQMRANDSATCRSCHNEDAMETYEQSEEAQKMHKYGIENNQTCIDCHKGVAHLLPETKMDSSALNHLLEQAKQTPSGAEFVYPIQTIAMGDLGSINPATPLKVLKDDQNKRTIELSGYQMQGAEQVLYMGQGQRAIIATLSDSGEKELKTGKFVTDSYGNNWRTASLTTTIDSLVLDSQKPLWSYAEQLDNVYCSTCHAKIPANHFTVNAWPSVAKSMGDRTSISAEDLEILTKYFQYNAKDVVGH</sequence>
<dbReference type="EMBL" id="AP018046">
    <property type="protein sequence ID" value="BAX55607.1"/>
    <property type="molecule type" value="Genomic_DNA"/>
</dbReference>
<dbReference type="GO" id="GO:0005886">
    <property type="term" value="C:plasma membrane"/>
    <property type="evidence" value="ECO:0007669"/>
    <property type="project" value="UniProtKB-SubCell"/>
</dbReference>
<dbReference type="GO" id="GO:0009276">
    <property type="term" value="C:Gram-negative-bacterium-type cell wall"/>
    <property type="evidence" value="ECO:0007669"/>
    <property type="project" value="UniProtKB-UniRule"/>
</dbReference>
<name>A0A1V1VD34_PHODP</name>
<dbReference type="InterPro" id="IPR005126">
    <property type="entry name" value="NapC/NirT_cyt_c_N"/>
</dbReference>
<dbReference type="Proteomes" id="UP000218676">
    <property type="component" value="Chromosome 2"/>
</dbReference>
<dbReference type="GO" id="GO:0020037">
    <property type="term" value="F:heme binding"/>
    <property type="evidence" value="ECO:0007669"/>
    <property type="project" value="UniProtKB-UniRule"/>
</dbReference>
<keyword evidence="10" id="KW-1133">Transmembrane helix</keyword>
<feature type="binding site" description="axial binding residue" evidence="15">
    <location>
        <position position="165"/>
    </location>
    <ligand>
        <name>heme</name>
        <dbReference type="ChEBI" id="CHEBI:30413"/>
        <label>4</label>
    </ligand>
    <ligandPart>
        <name>Fe</name>
        <dbReference type="ChEBI" id="CHEBI:18248"/>
    </ligandPart>
</feature>
<evidence type="ECO:0000256" key="6">
    <source>
        <dbReference type="ARBA" id="ARBA00022617"/>
    </source>
</evidence>
<evidence type="ECO:0000313" key="19">
    <source>
        <dbReference type="Proteomes" id="UP000218676"/>
    </source>
</evidence>
<feature type="binding site" description="covalent" evidence="14">
    <location>
        <position position="312"/>
    </location>
    <ligand>
        <name>heme</name>
        <dbReference type="ChEBI" id="CHEBI:30413"/>
        <label>5</label>
    </ligand>
</feature>
<feature type="binding site" description="covalent" evidence="14">
    <location>
        <position position="68"/>
    </location>
    <ligand>
        <name>heme</name>
        <dbReference type="ChEBI" id="CHEBI:30413"/>
        <label>2</label>
    </ligand>
</feature>
<accession>A0A1V1VD34</accession>
<dbReference type="InterPro" id="IPR038266">
    <property type="entry name" value="NapC/NirT_cytc_sf"/>
</dbReference>
<dbReference type="RefSeq" id="WP_086958669.1">
    <property type="nucleotide sequence ID" value="NZ_AP018046.1"/>
</dbReference>
<feature type="domain" description="NapC/NirT cytochrome c N-terminal" evidence="16">
    <location>
        <begin position="4"/>
        <end position="174"/>
    </location>
</feature>
<keyword evidence="5 13" id="KW-0997">Cell inner membrane</keyword>
<dbReference type="PANTHER" id="PTHR30333">
    <property type="entry name" value="CYTOCHROME C-TYPE PROTEIN"/>
    <property type="match status" value="1"/>
</dbReference>
<evidence type="ECO:0000256" key="13">
    <source>
        <dbReference type="PIRNR" id="PIRNR000014"/>
    </source>
</evidence>
<protein>
    <recommendedName>
        <fullName evidence="13">Cytochrome c-type protein</fullName>
    </recommendedName>
</protein>
<evidence type="ECO:0000259" key="16">
    <source>
        <dbReference type="Pfam" id="PF03264"/>
    </source>
</evidence>
<dbReference type="PIRSF" id="PIRSF000014">
    <property type="entry name" value="4_hem_cytch_TorC"/>
    <property type="match status" value="1"/>
</dbReference>
<evidence type="ECO:0000256" key="3">
    <source>
        <dbReference type="ARBA" id="ARBA00022448"/>
    </source>
</evidence>
<feature type="binding site" description="axial binding residue" evidence="15">
    <location>
        <position position="316"/>
    </location>
    <ligand>
        <name>heme</name>
        <dbReference type="ChEBI" id="CHEBI:30413"/>
        <label>5</label>
    </ligand>
    <ligandPart>
        <name>Fe</name>
        <dbReference type="ChEBI" id="CHEBI:18248"/>
    </ligandPart>
</feature>
<dbReference type="Gene3D" id="1.10.3820.10">
    <property type="entry name" value="Di-heme elbow motif domain"/>
    <property type="match status" value="1"/>
</dbReference>
<evidence type="ECO:0000256" key="4">
    <source>
        <dbReference type="ARBA" id="ARBA00022475"/>
    </source>
</evidence>
<feature type="binding site" description="covalent" evidence="14">
    <location>
        <position position="71"/>
    </location>
    <ligand>
        <name>heme</name>
        <dbReference type="ChEBI" id="CHEBI:30413"/>
        <label>2</label>
    </ligand>
</feature>
<evidence type="ECO:0000256" key="9">
    <source>
        <dbReference type="ARBA" id="ARBA00022982"/>
    </source>
</evidence>
<dbReference type="InterPro" id="IPR036280">
    <property type="entry name" value="Multihaem_cyt_sf"/>
</dbReference>
<dbReference type="Proteomes" id="UP000516656">
    <property type="component" value="Chromosome 2"/>
</dbReference>
<keyword evidence="8 13" id="KW-0479">Metal-binding</keyword>
<dbReference type="GO" id="GO:0009055">
    <property type="term" value="F:electron transfer activity"/>
    <property type="evidence" value="ECO:0007669"/>
    <property type="project" value="UniProtKB-UniRule"/>
</dbReference>
<keyword evidence="12 13" id="KW-0472">Membrane</keyword>
<keyword evidence="4 13" id="KW-1003">Cell membrane</keyword>
<evidence type="ECO:0000256" key="1">
    <source>
        <dbReference type="ARBA" id="ARBA00004249"/>
    </source>
</evidence>
<feature type="binding site" description="axial binding residue" evidence="15">
    <location>
        <position position="133"/>
    </location>
    <ligand>
        <name>heme</name>
        <dbReference type="ChEBI" id="CHEBI:30413"/>
        <label>3</label>
    </ligand>
    <ligandPart>
        <name>Fe</name>
        <dbReference type="ChEBI" id="CHEBI:18248"/>
    </ligandPart>
</feature>
<evidence type="ECO:0000256" key="2">
    <source>
        <dbReference type="ARBA" id="ARBA00006417"/>
    </source>
</evidence>